<dbReference type="Pfam" id="PF01418">
    <property type="entry name" value="HTH_6"/>
    <property type="match status" value="1"/>
</dbReference>
<dbReference type="Gene3D" id="3.40.50.10490">
    <property type="entry name" value="Glucose-6-phosphate isomerase like protein, domain 1"/>
    <property type="match status" value="1"/>
</dbReference>
<dbReference type="RefSeq" id="WP_202747105.1">
    <property type="nucleotide sequence ID" value="NZ_JAESWC010000001.1"/>
</dbReference>
<evidence type="ECO:0000313" key="6">
    <source>
        <dbReference type="EMBL" id="MBL4934472.1"/>
    </source>
</evidence>
<dbReference type="CDD" id="cd05013">
    <property type="entry name" value="SIS_RpiR"/>
    <property type="match status" value="1"/>
</dbReference>
<gene>
    <name evidence="6" type="ORF">JK636_01720</name>
</gene>
<dbReference type="InterPro" id="IPR009057">
    <property type="entry name" value="Homeodomain-like_sf"/>
</dbReference>
<name>A0ABS1T560_9CLOT</name>
<proteinExistence type="predicted"/>
<feature type="domain" description="HTH rpiR-type" evidence="4">
    <location>
        <begin position="6"/>
        <end position="82"/>
    </location>
</feature>
<evidence type="ECO:0000259" key="4">
    <source>
        <dbReference type="PROSITE" id="PS51071"/>
    </source>
</evidence>
<dbReference type="InterPro" id="IPR035472">
    <property type="entry name" value="RpiR-like_SIS"/>
</dbReference>
<dbReference type="Pfam" id="PF01380">
    <property type="entry name" value="SIS"/>
    <property type="match status" value="1"/>
</dbReference>
<sequence>MQDDNKGCLDRIKETYTSLNTAEKKVAKYILENPKEIIHISITELADNSSASETTVFRLCNKLGYKGYQDLKINLAAAIVEPIENIYEEIKENDDMYILMHKIMASNIYSIENTFKINKSSDLEAAVSMILKAQRIMFFGMGGSGIIAQDAHHKFLRTGLNCVSASDSHWQAMYASMSNENDVIIAFSNSGSNKELIETINLARQKNIKIISITSNAKSPISKVSDITLVCYGNESMFRSEAMESRITSLAIIDCLYVGVAIKRKTETLKSLEDMRKGIALKRF</sequence>
<evidence type="ECO:0000256" key="1">
    <source>
        <dbReference type="ARBA" id="ARBA00023015"/>
    </source>
</evidence>
<evidence type="ECO:0000259" key="5">
    <source>
        <dbReference type="PROSITE" id="PS51464"/>
    </source>
</evidence>
<comment type="caution">
    <text evidence="6">The sequence shown here is derived from an EMBL/GenBank/DDBJ whole genome shotgun (WGS) entry which is preliminary data.</text>
</comment>
<organism evidence="6 7">
    <name type="scientific">Clostridium rhizosphaerae</name>
    <dbReference type="NCBI Taxonomy" id="2803861"/>
    <lineage>
        <taxon>Bacteria</taxon>
        <taxon>Bacillati</taxon>
        <taxon>Bacillota</taxon>
        <taxon>Clostridia</taxon>
        <taxon>Eubacteriales</taxon>
        <taxon>Clostridiaceae</taxon>
        <taxon>Clostridium</taxon>
    </lineage>
</organism>
<dbReference type="PROSITE" id="PS51464">
    <property type="entry name" value="SIS"/>
    <property type="match status" value="1"/>
</dbReference>
<evidence type="ECO:0000256" key="3">
    <source>
        <dbReference type="ARBA" id="ARBA00023163"/>
    </source>
</evidence>
<accession>A0ABS1T560</accession>
<dbReference type="InterPro" id="IPR036388">
    <property type="entry name" value="WH-like_DNA-bd_sf"/>
</dbReference>
<dbReference type="InterPro" id="IPR047640">
    <property type="entry name" value="RpiR-like"/>
</dbReference>
<dbReference type="Proteomes" id="UP000632377">
    <property type="component" value="Unassembled WGS sequence"/>
</dbReference>
<dbReference type="SUPFAM" id="SSF46689">
    <property type="entry name" value="Homeodomain-like"/>
    <property type="match status" value="1"/>
</dbReference>
<dbReference type="Gene3D" id="1.10.10.10">
    <property type="entry name" value="Winged helix-like DNA-binding domain superfamily/Winged helix DNA-binding domain"/>
    <property type="match status" value="1"/>
</dbReference>
<keyword evidence="7" id="KW-1185">Reference proteome</keyword>
<protein>
    <submittedName>
        <fullName evidence="6">MurR/RpiR family transcriptional regulator</fullName>
    </submittedName>
</protein>
<dbReference type="InterPro" id="IPR001347">
    <property type="entry name" value="SIS_dom"/>
</dbReference>
<dbReference type="InterPro" id="IPR046348">
    <property type="entry name" value="SIS_dom_sf"/>
</dbReference>
<reference evidence="6 7" key="1">
    <citation type="submission" date="2021-01" db="EMBL/GenBank/DDBJ databases">
        <title>Genome public.</title>
        <authorList>
            <person name="Liu C."/>
            <person name="Sun Q."/>
        </authorList>
    </citation>
    <scope>NUCLEOTIDE SEQUENCE [LARGE SCALE GENOMIC DNA]</scope>
    <source>
        <strain evidence="6 7">YIM B02515</strain>
    </source>
</reference>
<dbReference type="SUPFAM" id="SSF53697">
    <property type="entry name" value="SIS domain"/>
    <property type="match status" value="1"/>
</dbReference>
<keyword evidence="1" id="KW-0805">Transcription regulation</keyword>
<feature type="domain" description="SIS" evidence="5">
    <location>
        <begin position="126"/>
        <end position="266"/>
    </location>
</feature>
<evidence type="ECO:0000256" key="2">
    <source>
        <dbReference type="ARBA" id="ARBA00023125"/>
    </source>
</evidence>
<dbReference type="PROSITE" id="PS51071">
    <property type="entry name" value="HTH_RPIR"/>
    <property type="match status" value="1"/>
</dbReference>
<keyword evidence="3" id="KW-0804">Transcription</keyword>
<dbReference type="PANTHER" id="PTHR30514">
    <property type="entry name" value="GLUCOKINASE"/>
    <property type="match status" value="1"/>
</dbReference>
<dbReference type="InterPro" id="IPR000281">
    <property type="entry name" value="HTH_RpiR"/>
</dbReference>
<evidence type="ECO:0000313" key="7">
    <source>
        <dbReference type="Proteomes" id="UP000632377"/>
    </source>
</evidence>
<keyword evidence="2" id="KW-0238">DNA-binding</keyword>
<dbReference type="EMBL" id="JAESWC010000001">
    <property type="protein sequence ID" value="MBL4934472.1"/>
    <property type="molecule type" value="Genomic_DNA"/>
</dbReference>
<dbReference type="PANTHER" id="PTHR30514:SF1">
    <property type="entry name" value="HTH-TYPE TRANSCRIPTIONAL REGULATOR HEXR-RELATED"/>
    <property type="match status" value="1"/>
</dbReference>